<keyword evidence="4" id="KW-1185">Reference proteome</keyword>
<dbReference type="InParanoid" id="D6Z508"/>
<dbReference type="HOGENOM" id="CLU_073559_0_0_7"/>
<accession>D6Z508</accession>
<dbReference type="Proteomes" id="UP000001508">
    <property type="component" value="Chromosome"/>
</dbReference>
<dbReference type="Gene3D" id="3.40.50.150">
    <property type="entry name" value="Vaccinia Virus protein VP39"/>
    <property type="match status" value="1"/>
</dbReference>
<dbReference type="CDD" id="cd02440">
    <property type="entry name" value="AdoMet_MTases"/>
    <property type="match status" value="1"/>
</dbReference>
<dbReference type="RefSeq" id="WP_013164156.1">
    <property type="nucleotide sequence ID" value="NC_014216.1"/>
</dbReference>
<sequence length="264" mass="29661">MNQPTPRFWQLFFELFESLPRQGPGNRECAARALGLCQELPQSPMILDLGCGVGGQTLQLAELIPTGSIVAIDSHAPNIQRLQAAIAERGLAQRVSAIVGDMSRPGQSPGSFDLVWSEGALYNIGLRNALRVGRDLLRPGGYLAFTEPVWRKENPPPEVKESFDLDYPTMGRLDDVLAAIRDRRLQLVGHFTLPDEAWWDDFYTPMEVRVAELRRKYARDAEAAAILDQLAEEPAMHRRFSAFYAYEFFVTRRPLADTGPTLFQ</sequence>
<reference evidence="4" key="1">
    <citation type="submission" date="2010-02" db="EMBL/GenBank/DDBJ databases">
        <title>Complete sequence of Desulfurivibrio alkaliphilus AHT2.</title>
        <authorList>
            <consortium name="US DOE Joint Genome Institute"/>
            <person name="Pitluck S."/>
            <person name="Chertkov O."/>
            <person name="Detter J.C."/>
            <person name="Han C."/>
            <person name="Tapia R."/>
            <person name="Larimer F."/>
            <person name="Land M."/>
            <person name="Hauser L."/>
            <person name="Kyrpides N."/>
            <person name="Mikhailova N."/>
            <person name="Sorokin D.Y."/>
            <person name="Muyzer G."/>
            <person name="Woyke T."/>
        </authorList>
    </citation>
    <scope>NUCLEOTIDE SEQUENCE [LARGE SCALE GENOMIC DNA]</scope>
    <source>
        <strain evidence="4">DSM 19089 / UNIQEM U267 / AHT2</strain>
    </source>
</reference>
<dbReference type="STRING" id="589865.DaAHT2_1954"/>
<dbReference type="eggNOG" id="COG4122">
    <property type="taxonomic scope" value="Bacteria"/>
</dbReference>
<proteinExistence type="predicted"/>
<evidence type="ECO:0000256" key="1">
    <source>
        <dbReference type="ARBA" id="ARBA00022679"/>
    </source>
</evidence>
<dbReference type="SUPFAM" id="SSF53335">
    <property type="entry name" value="S-adenosyl-L-methionine-dependent methyltransferases"/>
    <property type="match status" value="1"/>
</dbReference>
<dbReference type="GO" id="GO:0008168">
    <property type="term" value="F:methyltransferase activity"/>
    <property type="evidence" value="ECO:0007669"/>
    <property type="project" value="UniProtKB-KW"/>
</dbReference>
<keyword evidence="1 3" id="KW-0808">Transferase</keyword>
<dbReference type="PANTHER" id="PTHR43861">
    <property type="entry name" value="TRANS-ACONITATE 2-METHYLTRANSFERASE-RELATED"/>
    <property type="match status" value="1"/>
</dbReference>
<dbReference type="OrthoDB" id="9811000at2"/>
<dbReference type="AlphaFoldDB" id="D6Z508"/>
<dbReference type="GO" id="GO:0032259">
    <property type="term" value="P:methylation"/>
    <property type="evidence" value="ECO:0007669"/>
    <property type="project" value="UniProtKB-KW"/>
</dbReference>
<dbReference type="KEGG" id="dak:DaAHT2_1954"/>
<keyword evidence="3" id="KW-0489">Methyltransferase</keyword>
<evidence type="ECO:0000259" key="2">
    <source>
        <dbReference type="Pfam" id="PF13649"/>
    </source>
</evidence>
<organism evidence="3 4">
    <name type="scientific">Desulfurivibrio alkaliphilus (strain DSM 19089 / UNIQEM U267 / AHT2)</name>
    <dbReference type="NCBI Taxonomy" id="589865"/>
    <lineage>
        <taxon>Bacteria</taxon>
        <taxon>Pseudomonadati</taxon>
        <taxon>Thermodesulfobacteriota</taxon>
        <taxon>Desulfobulbia</taxon>
        <taxon>Desulfobulbales</taxon>
        <taxon>Desulfobulbaceae</taxon>
        <taxon>Desulfurivibrio</taxon>
    </lineage>
</organism>
<evidence type="ECO:0000313" key="4">
    <source>
        <dbReference type="Proteomes" id="UP000001508"/>
    </source>
</evidence>
<gene>
    <name evidence="3" type="ordered locus">DaAHT2_1954</name>
</gene>
<feature type="domain" description="Methyltransferase" evidence="2">
    <location>
        <begin position="46"/>
        <end position="141"/>
    </location>
</feature>
<dbReference type="EMBL" id="CP001940">
    <property type="protein sequence ID" value="ADH86633.1"/>
    <property type="molecule type" value="Genomic_DNA"/>
</dbReference>
<dbReference type="InterPro" id="IPR041698">
    <property type="entry name" value="Methyltransf_25"/>
</dbReference>
<name>D6Z508_DESAT</name>
<dbReference type="InterPro" id="IPR029063">
    <property type="entry name" value="SAM-dependent_MTases_sf"/>
</dbReference>
<evidence type="ECO:0000313" key="3">
    <source>
        <dbReference type="EMBL" id="ADH86633.1"/>
    </source>
</evidence>
<dbReference type="Pfam" id="PF13649">
    <property type="entry name" value="Methyltransf_25"/>
    <property type="match status" value="1"/>
</dbReference>
<protein>
    <submittedName>
        <fullName evidence="3">Methyltransferase type 11</fullName>
    </submittedName>
</protein>